<keyword evidence="1" id="KW-1133">Transmembrane helix</keyword>
<proteinExistence type="predicted"/>
<evidence type="ECO:0000256" key="1">
    <source>
        <dbReference type="SAM" id="Phobius"/>
    </source>
</evidence>
<organism evidence="2 3">
    <name type="scientific">Devosia sediminis</name>
    <dbReference type="NCBI Taxonomy" id="2798801"/>
    <lineage>
        <taxon>Bacteria</taxon>
        <taxon>Pseudomonadati</taxon>
        <taxon>Pseudomonadota</taxon>
        <taxon>Alphaproteobacteria</taxon>
        <taxon>Hyphomicrobiales</taxon>
        <taxon>Devosiaceae</taxon>
        <taxon>Devosia</taxon>
    </lineage>
</organism>
<protein>
    <submittedName>
        <fullName evidence="2">Uncharacterized protein</fullName>
    </submittedName>
</protein>
<keyword evidence="1" id="KW-0812">Transmembrane</keyword>
<dbReference type="Proteomes" id="UP000602124">
    <property type="component" value="Unassembled WGS sequence"/>
</dbReference>
<sequence length="62" mass="6383">MPDAPKTGPFGLNPIRIMILAMGALVLLISIGMFLGGPNAYQALKEANAAATQPTAEQLSGE</sequence>
<gene>
    <name evidence="2" type="ORF">JEQ47_19665</name>
</gene>
<keyword evidence="3" id="KW-1185">Reference proteome</keyword>
<dbReference type="RefSeq" id="WP_198878146.1">
    <property type="nucleotide sequence ID" value="NZ_JAEKMH010000006.1"/>
</dbReference>
<evidence type="ECO:0000313" key="2">
    <source>
        <dbReference type="EMBL" id="MBJ3786950.1"/>
    </source>
</evidence>
<evidence type="ECO:0000313" key="3">
    <source>
        <dbReference type="Proteomes" id="UP000602124"/>
    </source>
</evidence>
<keyword evidence="1" id="KW-0472">Membrane</keyword>
<reference evidence="2" key="1">
    <citation type="submission" date="2020-12" db="EMBL/GenBank/DDBJ databases">
        <title>Devosia sp. MSA67 isolated from Mo River.</title>
        <authorList>
            <person name="Ma F."/>
            <person name="Zi Z."/>
        </authorList>
    </citation>
    <scope>NUCLEOTIDE SEQUENCE</scope>
    <source>
        <strain evidence="2">MSA67</strain>
    </source>
</reference>
<dbReference type="AlphaFoldDB" id="A0A934J378"/>
<accession>A0A934J378</accession>
<comment type="caution">
    <text evidence="2">The sequence shown here is derived from an EMBL/GenBank/DDBJ whole genome shotgun (WGS) entry which is preliminary data.</text>
</comment>
<dbReference type="EMBL" id="JAEKMH010000006">
    <property type="protein sequence ID" value="MBJ3786950.1"/>
    <property type="molecule type" value="Genomic_DNA"/>
</dbReference>
<name>A0A934J378_9HYPH</name>
<feature type="transmembrane region" description="Helical" evidence="1">
    <location>
        <begin position="15"/>
        <end position="35"/>
    </location>
</feature>